<evidence type="ECO:0000313" key="6">
    <source>
        <dbReference type="EMBL" id="BDD86884.1"/>
    </source>
</evidence>
<name>A0ABN6M1W9_9BACT</name>
<dbReference type="SUPFAM" id="SSF52374">
    <property type="entry name" value="Nucleotidylyl transferase"/>
    <property type="match status" value="1"/>
</dbReference>
<dbReference type="InterPro" id="IPR039556">
    <property type="entry name" value="ICL/PEPM"/>
</dbReference>
<dbReference type="PANTHER" id="PTHR43793:SF1">
    <property type="entry name" value="FAD SYNTHASE"/>
    <property type="match status" value="1"/>
</dbReference>
<evidence type="ECO:0000256" key="1">
    <source>
        <dbReference type="ARBA" id="ARBA00022679"/>
    </source>
</evidence>
<dbReference type="PANTHER" id="PTHR43793">
    <property type="entry name" value="FAD SYNTHASE"/>
    <property type="match status" value="1"/>
</dbReference>
<dbReference type="InterPro" id="IPR012698">
    <property type="entry name" value="PEnolPyrv_PMutase_core"/>
</dbReference>
<keyword evidence="1" id="KW-0808">Transferase</keyword>
<evidence type="ECO:0000256" key="3">
    <source>
        <dbReference type="ARBA" id="ARBA00023235"/>
    </source>
</evidence>
<dbReference type="InterPro" id="IPR050385">
    <property type="entry name" value="Archaeal_FAD_synthase"/>
</dbReference>
<gene>
    <name evidence="6" type="ORF">DPPLL_12490</name>
</gene>
<dbReference type="InterPro" id="IPR015813">
    <property type="entry name" value="Pyrv/PenolPyrv_kinase-like_dom"/>
</dbReference>
<dbReference type="NCBIfam" id="TIGR02320">
    <property type="entry name" value="PEP_mutase"/>
    <property type="match status" value="1"/>
</dbReference>
<keyword evidence="3" id="KW-0413">Isomerase</keyword>
<dbReference type="Pfam" id="PF01467">
    <property type="entry name" value="CTP_transf_like"/>
    <property type="match status" value="1"/>
</dbReference>
<dbReference type="EMBL" id="AP025516">
    <property type="protein sequence ID" value="BDD86884.1"/>
    <property type="molecule type" value="Genomic_DNA"/>
</dbReference>
<dbReference type="InterPro" id="IPR040442">
    <property type="entry name" value="Pyrv_kinase-like_dom_sf"/>
</dbReference>
<keyword evidence="2" id="KW-0548">Nucleotidyltransferase</keyword>
<dbReference type="RefSeq" id="WP_284153953.1">
    <property type="nucleotide sequence ID" value="NZ_AP025516.1"/>
</dbReference>
<dbReference type="CDD" id="cd00377">
    <property type="entry name" value="ICL_PEPM"/>
    <property type="match status" value="1"/>
</dbReference>
<proteinExistence type="predicted"/>
<dbReference type="SUPFAM" id="SSF51621">
    <property type="entry name" value="Phosphoenolpyruvate/pyruvate domain"/>
    <property type="match status" value="1"/>
</dbReference>
<protein>
    <recommendedName>
        <fullName evidence="4">phosphoenolpyruvate mutase</fullName>
        <ecNumber evidence="4">5.4.2.9</ecNumber>
    </recommendedName>
</protein>
<evidence type="ECO:0000256" key="4">
    <source>
        <dbReference type="ARBA" id="ARBA00024063"/>
    </source>
</evidence>
<dbReference type="Proteomes" id="UP000830055">
    <property type="component" value="Chromosome"/>
</dbReference>
<evidence type="ECO:0000259" key="5">
    <source>
        <dbReference type="Pfam" id="PF01467"/>
    </source>
</evidence>
<feature type="domain" description="Cytidyltransferase-like" evidence="5">
    <location>
        <begin position="12"/>
        <end position="133"/>
    </location>
</feature>
<dbReference type="EC" id="5.4.2.9" evidence="4"/>
<keyword evidence="7" id="KW-1185">Reference proteome</keyword>
<dbReference type="Gene3D" id="3.40.50.620">
    <property type="entry name" value="HUPs"/>
    <property type="match status" value="1"/>
</dbReference>
<evidence type="ECO:0000313" key="7">
    <source>
        <dbReference type="Proteomes" id="UP000830055"/>
    </source>
</evidence>
<accession>A0ABN6M1W9</accession>
<dbReference type="InterPro" id="IPR004821">
    <property type="entry name" value="Cyt_trans-like"/>
</dbReference>
<dbReference type="Gene3D" id="3.20.20.60">
    <property type="entry name" value="Phosphoenolpyruvate-binding domains"/>
    <property type="match status" value="1"/>
</dbReference>
<evidence type="ECO:0000256" key="2">
    <source>
        <dbReference type="ARBA" id="ARBA00022695"/>
    </source>
</evidence>
<dbReference type="NCBIfam" id="TIGR00125">
    <property type="entry name" value="cyt_tran_rel"/>
    <property type="match status" value="1"/>
</dbReference>
<dbReference type="CDD" id="cd02170">
    <property type="entry name" value="cytidylyltransferase"/>
    <property type="match status" value="1"/>
</dbReference>
<reference evidence="6 7" key="1">
    <citation type="submission" date="2022-01" db="EMBL/GenBank/DDBJ databases">
        <title>Desulfofustis limnae sp. nov., a novel mesophilic sulfate-reducing bacterium isolated from marsh soil.</title>
        <authorList>
            <person name="Watanabe M."/>
            <person name="Takahashi A."/>
            <person name="Kojima H."/>
            <person name="Fukui M."/>
        </authorList>
    </citation>
    <scope>NUCLEOTIDE SEQUENCE [LARGE SCALE GENOMIC DNA]</scope>
    <source>
        <strain evidence="6 7">PPLL</strain>
    </source>
</reference>
<organism evidence="6 7">
    <name type="scientific">Desulfofustis limnaeus</name>
    <dbReference type="NCBI Taxonomy" id="2740163"/>
    <lineage>
        <taxon>Bacteria</taxon>
        <taxon>Pseudomonadati</taxon>
        <taxon>Thermodesulfobacteriota</taxon>
        <taxon>Desulfobulbia</taxon>
        <taxon>Desulfobulbales</taxon>
        <taxon>Desulfocapsaceae</taxon>
        <taxon>Desulfofustis</taxon>
    </lineage>
</organism>
<dbReference type="Pfam" id="PF13714">
    <property type="entry name" value="PEP_mutase"/>
    <property type="match status" value="1"/>
</dbReference>
<sequence length="435" mass="48826">MTKNKTVYVGMSADLIHPGHLNIIKKARELGDVIIGLLTDEAIASYKRVPHMTFEQRREVIENIKGVKQVVPQKTLDYVFNLETIKPDYVLHGDDWKEGVQQKTRQRVIDALAQWGGKLVEVPYTRGISSTRLHAAMKEVGTTPEIRLKALRRMLRVKPIIRLIDIHNGLSSLIVENTYIDTPEGRREFDGMWGSSLTDATAKGKPDIEAVDVTARITTLNEVLEVTTKPIIYDGDTGGRPEHFVFTVKTLERLGISAIIIEDKVGLKKNSLFGTEAGQVQDSIENFCHKIQIGKRAQATNDFMIIARIESLILDKGMDDAITRAKAYIEAGADGIMIHSRQQEPDEIFAFCRLYNQFTDRRPLVVVPTSFNQVTEDELADNGVNIVIYANHLLRSAYPSMLQTAREILTHRCSSECDARLLPIKDILELIPGGK</sequence>
<dbReference type="InterPro" id="IPR014729">
    <property type="entry name" value="Rossmann-like_a/b/a_fold"/>
</dbReference>